<sequence length="136" mass="15541">MSNNNSENSKNQSNNQNRSTYVEAENTIKVENPLTMMITLETRDKLGFLTGEEIEPTPESCRGFMFATNARSLWEEIREGFGGINGPKLYELRRSIYLAKQGTNSVVGYYNRLKRLWDEIDCVKPGCVNCMKNNNC</sequence>
<reference evidence="2 3" key="1">
    <citation type="submission" date="2024-01" db="EMBL/GenBank/DDBJ databases">
        <title>The complete chloroplast genome sequence of Lithospermum erythrorhizon: insights into the phylogenetic relationship among Boraginaceae species and the maternal lineages of purple gromwells.</title>
        <authorList>
            <person name="Okada T."/>
            <person name="Watanabe K."/>
        </authorList>
    </citation>
    <scope>NUCLEOTIDE SEQUENCE [LARGE SCALE GENOMIC DNA]</scope>
</reference>
<name>A0AAV3QC37_LITER</name>
<feature type="region of interest" description="Disordered" evidence="1">
    <location>
        <begin position="1"/>
        <end position="23"/>
    </location>
</feature>
<evidence type="ECO:0008006" key="4">
    <source>
        <dbReference type="Google" id="ProtNLM"/>
    </source>
</evidence>
<evidence type="ECO:0000313" key="3">
    <source>
        <dbReference type="Proteomes" id="UP001454036"/>
    </source>
</evidence>
<keyword evidence="3" id="KW-1185">Reference proteome</keyword>
<dbReference type="Proteomes" id="UP001454036">
    <property type="component" value="Unassembled WGS sequence"/>
</dbReference>
<proteinExistence type="predicted"/>
<dbReference type="EMBL" id="BAABME010003899">
    <property type="protein sequence ID" value="GAA0160491.1"/>
    <property type="molecule type" value="Genomic_DNA"/>
</dbReference>
<gene>
    <name evidence="2" type="ORF">LIER_17034</name>
</gene>
<organism evidence="2 3">
    <name type="scientific">Lithospermum erythrorhizon</name>
    <name type="common">Purple gromwell</name>
    <name type="synonym">Lithospermum officinale var. erythrorhizon</name>
    <dbReference type="NCBI Taxonomy" id="34254"/>
    <lineage>
        <taxon>Eukaryota</taxon>
        <taxon>Viridiplantae</taxon>
        <taxon>Streptophyta</taxon>
        <taxon>Embryophyta</taxon>
        <taxon>Tracheophyta</taxon>
        <taxon>Spermatophyta</taxon>
        <taxon>Magnoliopsida</taxon>
        <taxon>eudicotyledons</taxon>
        <taxon>Gunneridae</taxon>
        <taxon>Pentapetalae</taxon>
        <taxon>asterids</taxon>
        <taxon>lamiids</taxon>
        <taxon>Boraginales</taxon>
        <taxon>Boraginaceae</taxon>
        <taxon>Boraginoideae</taxon>
        <taxon>Lithospermeae</taxon>
        <taxon>Lithospermum</taxon>
    </lineage>
</organism>
<evidence type="ECO:0000256" key="1">
    <source>
        <dbReference type="SAM" id="MobiDB-lite"/>
    </source>
</evidence>
<protein>
    <recommendedName>
        <fullName evidence="4">Retrotransposon gag domain-containing protein</fullName>
    </recommendedName>
</protein>
<dbReference type="PANTHER" id="PTHR37610">
    <property type="entry name" value="CCHC-TYPE DOMAIN-CONTAINING PROTEIN"/>
    <property type="match status" value="1"/>
</dbReference>
<accession>A0AAV3QC37</accession>
<dbReference type="PANTHER" id="PTHR37610:SF40">
    <property type="entry name" value="OS01G0909600 PROTEIN"/>
    <property type="match status" value="1"/>
</dbReference>
<comment type="caution">
    <text evidence="2">The sequence shown here is derived from an EMBL/GenBank/DDBJ whole genome shotgun (WGS) entry which is preliminary data.</text>
</comment>
<evidence type="ECO:0000313" key="2">
    <source>
        <dbReference type="EMBL" id="GAA0160491.1"/>
    </source>
</evidence>
<feature type="compositionally biased region" description="Low complexity" evidence="1">
    <location>
        <begin position="1"/>
        <end position="19"/>
    </location>
</feature>
<dbReference type="AlphaFoldDB" id="A0AAV3QC37"/>